<keyword evidence="2" id="KW-1185">Reference proteome</keyword>
<reference evidence="1 2" key="1">
    <citation type="journal article" date="2015" name="Genome Announc.">
        <title>Complete Genome Sequence of a Novel Bacterium within the Family Rhodocyclaceae That Degrades Polycyclic Aromatic Hydrocarbons.</title>
        <authorList>
            <person name="Singleton D.R."/>
            <person name="Dickey A.N."/>
            <person name="Scholl E.H."/>
            <person name="Wright F.A."/>
            <person name="Aitken M.D."/>
        </authorList>
    </citation>
    <scope>NUCLEOTIDE SEQUENCE [LARGE SCALE GENOMIC DNA]</scope>
    <source>
        <strain evidence="2">PG1-Ca6</strain>
    </source>
</reference>
<accession>A0A0C5IZQ1</accession>
<dbReference type="Proteomes" id="UP000061603">
    <property type="component" value="Chromosome"/>
</dbReference>
<evidence type="ECO:0000313" key="2">
    <source>
        <dbReference type="Proteomes" id="UP000061603"/>
    </source>
</evidence>
<dbReference type="KEGG" id="rbu:PG1C_07020"/>
<organism evidence="1 2">
    <name type="scientific">Rugosibacter aromaticivorans</name>
    <dbReference type="NCBI Taxonomy" id="1565605"/>
    <lineage>
        <taxon>Bacteria</taxon>
        <taxon>Pseudomonadati</taxon>
        <taxon>Pseudomonadota</taxon>
        <taxon>Betaproteobacteria</taxon>
        <taxon>Nitrosomonadales</taxon>
        <taxon>Sterolibacteriaceae</taxon>
        <taxon>Rugosibacter</taxon>
    </lineage>
</organism>
<name>A0A0C5IZQ1_9PROT</name>
<gene>
    <name evidence="1" type="ORF">PG1C_07020</name>
</gene>
<dbReference type="STRING" id="1565605.PG1C_07020"/>
<proteinExistence type="predicted"/>
<dbReference type="HOGENOM" id="CLU_1990911_0_0_4"/>
<protein>
    <submittedName>
        <fullName evidence="1">Uncharacterized protein</fullName>
    </submittedName>
</protein>
<dbReference type="RefSeq" id="WP_202636821.1">
    <property type="nucleotide sequence ID" value="NZ_CP010554.1"/>
</dbReference>
<dbReference type="EMBL" id="CP010554">
    <property type="protein sequence ID" value="AJP48282.1"/>
    <property type="molecule type" value="Genomic_DNA"/>
</dbReference>
<sequence length="125" mass="13623">MSLAWCAHIGYDVPPELAALAKAAPQAAPKVEAAPLEQAAPAAKVESESVARTKTNKKKWGDEELRALWDDSNMPGVSQISLAKKHGVTRQRIGKLLKKAKEKFSVSRAMSNPFSPQPRTVTFEK</sequence>
<dbReference type="AlphaFoldDB" id="A0A0C5IZQ1"/>
<evidence type="ECO:0000313" key="1">
    <source>
        <dbReference type="EMBL" id="AJP48282.1"/>
    </source>
</evidence>